<dbReference type="InterPro" id="IPR036388">
    <property type="entry name" value="WH-like_DNA-bd_sf"/>
</dbReference>
<dbReference type="InterPro" id="IPR000595">
    <property type="entry name" value="cNMP-bd_dom"/>
</dbReference>
<organism evidence="6 7">
    <name type="scientific">Variovorax beijingensis</name>
    <dbReference type="NCBI Taxonomy" id="2496117"/>
    <lineage>
        <taxon>Bacteria</taxon>
        <taxon>Pseudomonadati</taxon>
        <taxon>Pseudomonadota</taxon>
        <taxon>Betaproteobacteria</taxon>
        <taxon>Burkholderiales</taxon>
        <taxon>Comamonadaceae</taxon>
        <taxon>Variovorax</taxon>
    </lineage>
</organism>
<keyword evidence="2" id="KW-0238">DNA-binding</keyword>
<keyword evidence="1" id="KW-0805">Transcription regulation</keyword>
<evidence type="ECO:0000313" key="6">
    <source>
        <dbReference type="EMBL" id="RSZ28752.1"/>
    </source>
</evidence>
<keyword evidence="7" id="KW-1185">Reference proteome</keyword>
<dbReference type="SUPFAM" id="SSF46785">
    <property type="entry name" value="Winged helix' DNA-binding domain"/>
    <property type="match status" value="1"/>
</dbReference>
<proteinExistence type="predicted"/>
<evidence type="ECO:0000313" key="7">
    <source>
        <dbReference type="Proteomes" id="UP000271137"/>
    </source>
</evidence>
<evidence type="ECO:0000256" key="2">
    <source>
        <dbReference type="ARBA" id="ARBA00023125"/>
    </source>
</evidence>
<sequence>MVLPHTELRVADVLDRTPWVKSLAGSARDRLYSDAFLASYQSGQTVARRGALSSSWIGVADGLLKIAAVSRSGKIVMFTGIPSGGWIGEGTVLKRELRLYDIVAVRCSTVVHIPMQTFEWLHAHSIEFNHTLIAHLNERLGQYITMMEAGRASDVVARTARSIATLYNPVLYPNMDPHLRLSQTELGELVGLSRQSISAALKQLEVEGLLRVEYGGITVSSVERLRNYEGPEDGEWR</sequence>
<comment type="caution">
    <text evidence="6">The sequence shown here is derived from an EMBL/GenBank/DDBJ whole genome shotgun (WGS) entry which is preliminary data.</text>
</comment>
<dbReference type="Gene3D" id="2.60.120.10">
    <property type="entry name" value="Jelly Rolls"/>
    <property type="match status" value="1"/>
</dbReference>
<dbReference type="InterPro" id="IPR014710">
    <property type="entry name" value="RmlC-like_jellyroll"/>
</dbReference>
<dbReference type="InterPro" id="IPR018490">
    <property type="entry name" value="cNMP-bd_dom_sf"/>
</dbReference>
<evidence type="ECO:0000256" key="3">
    <source>
        <dbReference type="ARBA" id="ARBA00023163"/>
    </source>
</evidence>
<keyword evidence="3" id="KW-0804">Transcription</keyword>
<gene>
    <name evidence="6" type="ORF">EJO66_31335</name>
</gene>
<dbReference type="SUPFAM" id="SSF51206">
    <property type="entry name" value="cAMP-binding domain-like"/>
    <property type="match status" value="1"/>
</dbReference>
<name>A0ABX9ZY49_9BURK</name>
<dbReference type="PROSITE" id="PS51063">
    <property type="entry name" value="HTH_CRP_2"/>
    <property type="match status" value="1"/>
</dbReference>
<dbReference type="Pfam" id="PF13545">
    <property type="entry name" value="HTH_Crp_2"/>
    <property type="match status" value="1"/>
</dbReference>
<feature type="domain" description="Cyclic nucleotide-binding" evidence="4">
    <location>
        <begin position="19"/>
        <end position="139"/>
    </location>
</feature>
<dbReference type="PROSITE" id="PS50042">
    <property type="entry name" value="CNMP_BINDING_3"/>
    <property type="match status" value="1"/>
</dbReference>
<dbReference type="RefSeq" id="WP_125967127.1">
    <property type="nucleotide sequence ID" value="NZ_RXFQ01000035.1"/>
</dbReference>
<feature type="domain" description="HTH crp-type" evidence="5">
    <location>
        <begin position="153"/>
        <end position="223"/>
    </location>
</feature>
<dbReference type="Gene3D" id="1.10.10.10">
    <property type="entry name" value="Winged helix-like DNA-binding domain superfamily/Winged helix DNA-binding domain"/>
    <property type="match status" value="1"/>
</dbReference>
<evidence type="ECO:0000259" key="4">
    <source>
        <dbReference type="PROSITE" id="PS50042"/>
    </source>
</evidence>
<protein>
    <submittedName>
        <fullName evidence="6">Crp/Fnr family transcriptional regulator</fullName>
    </submittedName>
</protein>
<dbReference type="InterPro" id="IPR036390">
    <property type="entry name" value="WH_DNA-bd_sf"/>
</dbReference>
<dbReference type="Proteomes" id="UP000271137">
    <property type="component" value="Unassembled WGS sequence"/>
</dbReference>
<reference evidence="6 7" key="1">
    <citation type="submission" date="2018-12" db="EMBL/GenBank/DDBJ databases">
        <title>The genome sequences of strain 502.</title>
        <authorList>
            <person name="Gao J."/>
            <person name="Sun J."/>
        </authorList>
    </citation>
    <scope>NUCLEOTIDE SEQUENCE [LARGE SCALE GENOMIC DNA]</scope>
    <source>
        <strain evidence="6 7">502</strain>
    </source>
</reference>
<dbReference type="InterPro" id="IPR012318">
    <property type="entry name" value="HTH_CRP"/>
</dbReference>
<dbReference type="Pfam" id="PF00027">
    <property type="entry name" value="cNMP_binding"/>
    <property type="match status" value="1"/>
</dbReference>
<accession>A0ABX9ZY49</accession>
<dbReference type="CDD" id="cd00038">
    <property type="entry name" value="CAP_ED"/>
    <property type="match status" value="1"/>
</dbReference>
<dbReference type="EMBL" id="RXFQ01000035">
    <property type="protein sequence ID" value="RSZ28752.1"/>
    <property type="molecule type" value="Genomic_DNA"/>
</dbReference>
<dbReference type="SMART" id="SM00419">
    <property type="entry name" value="HTH_CRP"/>
    <property type="match status" value="1"/>
</dbReference>
<evidence type="ECO:0000259" key="5">
    <source>
        <dbReference type="PROSITE" id="PS51063"/>
    </source>
</evidence>
<evidence type="ECO:0000256" key="1">
    <source>
        <dbReference type="ARBA" id="ARBA00023015"/>
    </source>
</evidence>